<proteinExistence type="predicted"/>
<accession>A0A517MBV7</accession>
<feature type="compositionally biased region" description="Polar residues" evidence="1">
    <location>
        <begin position="164"/>
        <end position="174"/>
    </location>
</feature>
<dbReference type="Proteomes" id="UP000320672">
    <property type="component" value="Chromosome"/>
</dbReference>
<reference evidence="2 3" key="1">
    <citation type="submission" date="2019-02" db="EMBL/GenBank/DDBJ databases">
        <title>Deep-cultivation of Planctomycetes and their phenomic and genomic characterization uncovers novel biology.</title>
        <authorList>
            <person name="Wiegand S."/>
            <person name="Jogler M."/>
            <person name="Boedeker C."/>
            <person name="Pinto D."/>
            <person name="Vollmers J."/>
            <person name="Rivas-Marin E."/>
            <person name="Kohn T."/>
            <person name="Peeters S.H."/>
            <person name="Heuer A."/>
            <person name="Rast P."/>
            <person name="Oberbeckmann S."/>
            <person name="Bunk B."/>
            <person name="Jeske O."/>
            <person name="Meyerdierks A."/>
            <person name="Storesund J.E."/>
            <person name="Kallscheuer N."/>
            <person name="Luecker S."/>
            <person name="Lage O.M."/>
            <person name="Pohl T."/>
            <person name="Merkel B.J."/>
            <person name="Hornburger P."/>
            <person name="Mueller R.-W."/>
            <person name="Bruemmer F."/>
            <person name="Labrenz M."/>
            <person name="Spormann A.M."/>
            <person name="Op den Camp H."/>
            <person name="Overmann J."/>
            <person name="Amann R."/>
            <person name="Jetten M.S.M."/>
            <person name="Mascher T."/>
            <person name="Medema M.H."/>
            <person name="Devos D.P."/>
            <person name="Kaster A.-K."/>
            <person name="Ovreas L."/>
            <person name="Rohde M."/>
            <person name="Galperin M.Y."/>
            <person name="Jogler C."/>
        </authorList>
    </citation>
    <scope>NUCLEOTIDE SEQUENCE [LARGE SCALE GENOMIC DNA]</scope>
    <source>
        <strain evidence="2 3">FF011L</strain>
    </source>
</reference>
<dbReference type="InterPro" id="IPR036583">
    <property type="entry name" value="23S_rRNA_IVS_sf"/>
</dbReference>
<evidence type="ECO:0000256" key="1">
    <source>
        <dbReference type="SAM" id="MobiDB-lite"/>
    </source>
</evidence>
<name>A0A517MBV7_9BACT</name>
<dbReference type="Gene3D" id="1.20.1440.60">
    <property type="entry name" value="23S rRNA-intervening sequence"/>
    <property type="match status" value="1"/>
</dbReference>
<feature type="compositionally biased region" description="Basic and acidic residues" evidence="1">
    <location>
        <begin position="137"/>
        <end position="161"/>
    </location>
</feature>
<sequence length="174" mass="19705">MNDPIFDHDRLDVYRLSIEYVADAFDVCKSLSGLHRHARDQWLRAAQSIPLNIAEGNGKRSLKDRARFFDIARGSSFECAAIQDVLVATGGVNDSTSRDLKSKLKRIVAMLTRMAMKFDGAKEPSVDYAVAIDYEHEHRDAEHEHEHEIGPDPSRSPEDGYRSPMQSKTMESNR</sequence>
<dbReference type="RefSeq" id="WP_145350635.1">
    <property type="nucleotide sequence ID" value="NZ_CP036262.1"/>
</dbReference>
<dbReference type="KEGG" id="rml:FF011L_11130"/>
<evidence type="ECO:0008006" key="4">
    <source>
        <dbReference type="Google" id="ProtNLM"/>
    </source>
</evidence>
<dbReference type="SUPFAM" id="SSF158446">
    <property type="entry name" value="IVS-encoded protein-like"/>
    <property type="match status" value="1"/>
</dbReference>
<dbReference type="NCBIfam" id="TIGR02436">
    <property type="entry name" value="four helix bundle protein"/>
    <property type="match status" value="1"/>
</dbReference>
<protein>
    <recommendedName>
        <fullName evidence="4">Four helix bundle protein</fullName>
    </recommendedName>
</protein>
<dbReference type="OrthoDB" id="276165at2"/>
<evidence type="ECO:0000313" key="2">
    <source>
        <dbReference type="EMBL" id="QDS92370.1"/>
    </source>
</evidence>
<feature type="region of interest" description="Disordered" evidence="1">
    <location>
        <begin position="137"/>
        <end position="174"/>
    </location>
</feature>
<keyword evidence="3" id="KW-1185">Reference proteome</keyword>
<dbReference type="AlphaFoldDB" id="A0A517MBV7"/>
<dbReference type="PANTHER" id="PTHR38471:SF2">
    <property type="entry name" value="FOUR HELIX BUNDLE PROTEIN"/>
    <property type="match status" value="1"/>
</dbReference>
<gene>
    <name evidence="2" type="ORF">FF011L_11130</name>
</gene>
<dbReference type="EMBL" id="CP036262">
    <property type="protein sequence ID" value="QDS92370.1"/>
    <property type="molecule type" value="Genomic_DNA"/>
</dbReference>
<dbReference type="Pfam" id="PF05635">
    <property type="entry name" value="23S_rRNA_IVP"/>
    <property type="match status" value="1"/>
</dbReference>
<dbReference type="InterPro" id="IPR012657">
    <property type="entry name" value="23S_rRNA-intervening_sequence"/>
</dbReference>
<evidence type="ECO:0000313" key="3">
    <source>
        <dbReference type="Proteomes" id="UP000320672"/>
    </source>
</evidence>
<organism evidence="2 3">
    <name type="scientific">Roseimaritima multifibrata</name>
    <dbReference type="NCBI Taxonomy" id="1930274"/>
    <lineage>
        <taxon>Bacteria</taxon>
        <taxon>Pseudomonadati</taxon>
        <taxon>Planctomycetota</taxon>
        <taxon>Planctomycetia</taxon>
        <taxon>Pirellulales</taxon>
        <taxon>Pirellulaceae</taxon>
        <taxon>Roseimaritima</taxon>
    </lineage>
</organism>
<dbReference type="PANTHER" id="PTHR38471">
    <property type="entry name" value="FOUR HELIX BUNDLE PROTEIN"/>
    <property type="match status" value="1"/>
</dbReference>